<feature type="transmembrane region" description="Helical" evidence="5">
    <location>
        <begin position="92"/>
        <end position="113"/>
    </location>
</feature>
<dbReference type="InterPro" id="IPR002033">
    <property type="entry name" value="TatC"/>
</dbReference>
<evidence type="ECO:0000313" key="6">
    <source>
        <dbReference type="EMBL" id="TDY72276.1"/>
    </source>
</evidence>
<evidence type="ECO:0000256" key="5">
    <source>
        <dbReference type="HAMAP-Rule" id="MF_00902"/>
    </source>
</evidence>
<dbReference type="InterPro" id="IPR019820">
    <property type="entry name" value="Sec-indep_translocase_CS"/>
</dbReference>
<name>A0A4R8MZ66_LEPME</name>
<feature type="transmembrane region" description="Helical" evidence="5">
    <location>
        <begin position="36"/>
        <end position="55"/>
    </location>
</feature>
<keyword evidence="5" id="KW-0813">Transport</keyword>
<comment type="subcellular location">
    <subcellularLocation>
        <location evidence="5">Cell membrane</location>
        <topology evidence="5">Multi-pass membrane protein</topology>
    </subcellularLocation>
    <subcellularLocation>
        <location evidence="1">Membrane</location>
        <topology evidence="1">Multi-pass membrane protein</topology>
    </subcellularLocation>
</comment>
<dbReference type="GO" id="GO:0065002">
    <property type="term" value="P:intracellular protein transmembrane transport"/>
    <property type="evidence" value="ECO:0007669"/>
    <property type="project" value="TreeGrafter"/>
</dbReference>
<comment type="caution">
    <text evidence="6">The sequence shown here is derived from an EMBL/GenBank/DDBJ whole genome shotgun (WGS) entry which is preliminary data.</text>
</comment>
<gene>
    <name evidence="5" type="primary">tatC</name>
    <name evidence="6" type="ORF">CLV96_1266</name>
</gene>
<dbReference type="GO" id="GO:0009977">
    <property type="term" value="F:proton motive force dependent protein transmembrane transporter activity"/>
    <property type="evidence" value="ECO:0007669"/>
    <property type="project" value="TreeGrafter"/>
</dbReference>
<keyword evidence="3 5" id="KW-1133">Transmembrane helix</keyword>
<dbReference type="PANTHER" id="PTHR30371:SF0">
    <property type="entry name" value="SEC-INDEPENDENT PROTEIN TRANSLOCASE PROTEIN TATC, CHLOROPLASTIC-RELATED"/>
    <property type="match status" value="1"/>
</dbReference>
<keyword evidence="5" id="KW-0653">Protein transport</keyword>
<dbReference type="PROSITE" id="PS01218">
    <property type="entry name" value="TATC"/>
    <property type="match status" value="1"/>
</dbReference>
<feature type="transmembrane region" description="Helical" evidence="5">
    <location>
        <begin position="210"/>
        <end position="227"/>
    </location>
</feature>
<comment type="similarity">
    <text evidence="5">Belongs to the TatC family.</text>
</comment>
<protein>
    <recommendedName>
        <fullName evidence="5">Sec-independent protein translocase protein TatC</fullName>
    </recommendedName>
</protein>
<feature type="transmembrane region" description="Helical" evidence="5">
    <location>
        <begin position="125"/>
        <end position="145"/>
    </location>
</feature>
<accession>A0A4R8MZ66</accession>
<keyword evidence="4 5" id="KW-0472">Membrane</keyword>
<comment type="subunit">
    <text evidence="5">Forms a complex with TatA.</text>
</comment>
<keyword evidence="7" id="KW-1185">Reference proteome</keyword>
<dbReference type="Proteomes" id="UP000294684">
    <property type="component" value="Unassembled WGS sequence"/>
</dbReference>
<dbReference type="OrthoDB" id="323869at2"/>
<dbReference type="AlphaFoldDB" id="A0A4R8MZ66"/>
<dbReference type="NCBIfam" id="TIGR00945">
    <property type="entry name" value="tatC"/>
    <property type="match status" value="1"/>
</dbReference>
<evidence type="ECO:0000313" key="7">
    <source>
        <dbReference type="Proteomes" id="UP000294684"/>
    </source>
</evidence>
<organism evidence="6 7">
    <name type="scientific">Leptospira meyeri</name>
    <dbReference type="NCBI Taxonomy" id="29508"/>
    <lineage>
        <taxon>Bacteria</taxon>
        <taxon>Pseudomonadati</taxon>
        <taxon>Spirochaetota</taxon>
        <taxon>Spirochaetia</taxon>
        <taxon>Leptospirales</taxon>
        <taxon>Leptospiraceae</taxon>
        <taxon>Leptospira</taxon>
    </lineage>
</organism>
<dbReference type="PANTHER" id="PTHR30371">
    <property type="entry name" value="SEC-INDEPENDENT PROTEIN TRANSLOCASE PROTEIN TATC"/>
    <property type="match status" value="1"/>
</dbReference>
<reference evidence="6 7" key="1">
    <citation type="submission" date="2019-03" db="EMBL/GenBank/DDBJ databases">
        <title>Genomic Encyclopedia of Archaeal and Bacterial Type Strains, Phase II (KMG-II): from individual species to whole genera.</title>
        <authorList>
            <person name="Goeker M."/>
        </authorList>
    </citation>
    <scope>NUCLEOTIDE SEQUENCE [LARGE SCALE GENOMIC DNA]</scope>
    <source>
        <strain evidence="6 7">DSM 21537</strain>
    </source>
</reference>
<evidence type="ECO:0000256" key="1">
    <source>
        <dbReference type="ARBA" id="ARBA00004141"/>
    </source>
</evidence>
<proteinExistence type="inferred from homology"/>
<dbReference type="STRING" id="1193051.LEP1GSC017_2691"/>
<dbReference type="HAMAP" id="MF_00902">
    <property type="entry name" value="TatC"/>
    <property type="match status" value="1"/>
</dbReference>
<feature type="transmembrane region" description="Helical" evidence="5">
    <location>
        <begin position="174"/>
        <end position="198"/>
    </location>
</feature>
<dbReference type="GO" id="GO:0033281">
    <property type="term" value="C:TAT protein transport complex"/>
    <property type="evidence" value="ECO:0007669"/>
    <property type="project" value="UniProtKB-UniRule"/>
</dbReference>
<dbReference type="EMBL" id="SORO01000001">
    <property type="protein sequence ID" value="TDY72276.1"/>
    <property type="molecule type" value="Genomic_DNA"/>
</dbReference>
<evidence type="ECO:0000256" key="2">
    <source>
        <dbReference type="ARBA" id="ARBA00022692"/>
    </source>
</evidence>
<dbReference type="GO" id="GO:0043953">
    <property type="term" value="P:protein transport by the Tat complex"/>
    <property type="evidence" value="ECO:0007669"/>
    <property type="project" value="UniProtKB-UniRule"/>
</dbReference>
<feature type="transmembrane region" description="Helical" evidence="5">
    <location>
        <begin position="233"/>
        <end position="254"/>
    </location>
</feature>
<keyword evidence="2 5" id="KW-0812">Transmembrane</keyword>
<keyword evidence="5" id="KW-1003">Cell membrane</keyword>
<evidence type="ECO:0000256" key="4">
    <source>
        <dbReference type="ARBA" id="ARBA00023136"/>
    </source>
</evidence>
<dbReference type="RefSeq" id="WP_020778242.1">
    <property type="nucleotide sequence ID" value="NZ_JAMQPX010000001.1"/>
</dbReference>
<sequence length="260" mass="29757">MAGKKRTAPLPLPEDSETREKYMSLGDHLEELRQRLIYSILVVSAFMVGTLYFGSEIHTFLIQPYKSVLGPDAHFFQIQLMAPFLIYLKTSFILSVLVSLPFLLYILWGFIAPAVDPRTEKWGKFIILFSTLLFWSGLALCWFTVFENFLRVFLVVLRPDGVDPYLPIDEYYDLFFNLHLVFGASFQLPIVLILLGRIGILSSRFLISRWREAVLVIAVVSAVLSPGPDVFSMLMLLVPLSFLFFLSAIIMKVLETTDRK</sequence>
<dbReference type="Pfam" id="PF00902">
    <property type="entry name" value="TatC"/>
    <property type="match status" value="1"/>
</dbReference>
<dbReference type="GeneID" id="79826589"/>
<keyword evidence="5" id="KW-0811">Translocation</keyword>
<dbReference type="PRINTS" id="PR01840">
    <property type="entry name" value="TATCFAMILY"/>
</dbReference>
<comment type="function">
    <text evidence="5">Part of the twin-arginine translocation (Tat) system that transports large folded proteins containing a characteristic twin-arginine motif in their signal peptide across membranes.</text>
</comment>
<evidence type="ECO:0000256" key="3">
    <source>
        <dbReference type="ARBA" id="ARBA00022989"/>
    </source>
</evidence>